<sequence>MTDDTTARQGDHVPGQGGIPVAPYPSQSNDPQPTPSHAIATFGGEGHGGSWPGADEAFIGDMTVTRDAIRSPQGAISARGAQIFVNNHTRLENKTPTWAIVLAIVGFFLVTFFSLFFLLVKEQRLGGGYEVVATGPDGTLTSFIPVDQQSAGYIWNDLQTRAEHARAVIADA</sequence>
<dbReference type="Proteomes" id="UP000431744">
    <property type="component" value="Unassembled WGS sequence"/>
</dbReference>
<evidence type="ECO:0000256" key="1">
    <source>
        <dbReference type="SAM" id="MobiDB-lite"/>
    </source>
</evidence>
<feature type="compositionally biased region" description="Basic and acidic residues" evidence="1">
    <location>
        <begin position="1"/>
        <end position="11"/>
    </location>
</feature>
<dbReference type="EMBL" id="WBJY01000001">
    <property type="protein sequence ID" value="KAB1649978.1"/>
    <property type="molecule type" value="Genomic_DNA"/>
</dbReference>
<proteinExistence type="predicted"/>
<dbReference type="OrthoDB" id="5111891at2"/>
<dbReference type="AlphaFoldDB" id="A0A6H9WPE4"/>
<keyword evidence="2" id="KW-1133">Transmembrane helix</keyword>
<evidence type="ECO:0000256" key="2">
    <source>
        <dbReference type="SAM" id="Phobius"/>
    </source>
</evidence>
<feature type="transmembrane region" description="Helical" evidence="2">
    <location>
        <begin position="98"/>
        <end position="120"/>
    </location>
</feature>
<protein>
    <submittedName>
        <fullName evidence="3">Uncharacterized protein</fullName>
    </submittedName>
</protein>
<name>A0A6H9WPE4_9MICO</name>
<organism evidence="3 4">
    <name type="scientific">Pseudoclavibacter endophyticus</name>
    <dbReference type="NCBI Taxonomy" id="1778590"/>
    <lineage>
        <taxon>Bacteria</taxon>
        <taxon>Bacillati</taxon>
        <taxon>Actinomycetota</taxon>
        <taxon>Actinomycetes</taxon>
        <taxon>Micrococcales</taxon>
        <taxon>Microbacteriaceae</taxon>
        <taxon>Pseudoclavibacter</taxon>
    </lineage>
</organism>
<reference evidence="3 4" key="1">
    <citation type="submission" date="2019-09" db="EMBL/GenBank/DDBJ databases">
        <title>Phylogeny of genus Pseudoclavibacter and closely related genus.</title>
        <authorList>
            <person name="Li Y."/>
        </authorList>
    </citation>
    <scope>NUCLEOTIDE SEQUENCE [LARGE SCALE GENOMIC DNA]</scope>
    <source>
        <strain evidence="3 4">EGI 60007</strain>
    </source>
</reference>
<accession>A0A6H9WPE4</accession>
<dbReference type="RefSeq" id="WP_158028562.1">
    <property type="nucleotide sequence ID" value="NZ_BMHG01000001.1"/>
</dbReference>
<evidence type="ECO:0000313" key="4">
    <source>
        <dbReference type="Proteomes" id="UP000431744"/>
    </source>
</evidence>
<keyword evidence="2" id="KW-0812">Transmembrane</keyword>
<evidence type="ECO:0000313" key="3">
    <source>
        <dbReference type="EMBL" id="KAB1649978.1"/>
    </source>
</evidence>
<keyword evidence="4" id="KW-1185">Reference proteome</keyword>
<comment type="caution">
    <text evidence="3">The sequence shown here is derived from an EMBL/GenBank/DDBJ whole genome shotgun (WGS) entry which is preliminary data.</text>
</comment>
<keyword evidence="2" id="KW-0472">Membrane</keyword>
<gene>
    <name evidence="3" type="ORF">F8O04_07100</name>
</gene>
<feature type="region of interest" description="Disordered" evidence="1">
    <location>
        <begin position="1"/>
        <end position="46"/>
    </location>
</feature>